<dbReference type="Pfam" id="PF13417">
    <property type="entry name" value="GST_N_3"/>
    <property type="match status" value="1"/>
</dbReference>
<dbReference type="SFLD" id="SFLDS00019">
    <property type="entry name" value="Glutathione_Transferase_(cytos"/>
    <property type="match status" value="1"/>
</dbReference>
<name>A0A9P7RNI3_9AGAR</name>
<dbReference type="KEGG" id="more:E1B28_002840"/>
<proteinExistence type="inferred from homology"/>
<organism evidence="3 4">
    <name type="scientific">Marasmius oreades</name>
    <name type="common">fairy-ring Marasmius</name>
    <dbReference type="NCBI Taxonomy" id="181124"/>
    <lineage>
        <taxon>Eukaryota</taxon>
        <taxon>Fungi</taxon>
        <taxon>Dikarya</taxon>
        <taxon>Basidiomycota</taxon>
        <taxon>Agaricomycotina</taxon>
        <taxon>Agaricomycetes</taxon>
        <taxon>Agaricomycetidae</taxon>
        <taxon>Agaricales</taxon>
        <taxon>Marasmiineae</taxon>
        <taxon>Marasmiaceae</taxon>
        <taxon>Marasmius</taxon>
    </lineage>
</organism>
<sequence>MIILHYLNDSRAQRVLWLCEELSLPYVLEHYKRDNVHRRPPPELRAVEPLGTSPSIVDTGVDGTKKVVLGESGAIVEYLLETYGQGTECYIEPKSERWTVNLFYTHLSEGSLQPLLFFPLLTNVYKFGDPESNGKDTKYVCQNYINPNLIKFGRVITNRLRAVGPGNYLAGESTPTAADFMMFYTLGAFIARAPLEAVSEEMKAYIQMIKERPAYKRALEKGGPFSMIS</sequence>
<dbReference type="InterPro" id="IPR036249">
    <property type="entry name" value="Thioredoxin-like_sf"/>
</dbReference>
<dbReference type="PROSITE" id="PS50404">
    <property type="entry name" value="GST_NTER"/>
    <property type="match status" value="1"/>
</dbReference>
<feature type="domain" description="GST N-terminal" evidence="2">
    <location>
        <begin position="1"/>
        <end position="87"/>
    </location>
</feature>
<comment type="similarity">
    <text evidence="1">Belongs to the GST superfamily.</text>
</comment>
<dbReference type="OrthoDB" id="2098326at2759"/>
<dbReference type="SUPFAM" id="SSF47616">
    <property type="entry name" value="GST C-terminal domain-like"/>
    <property type="match status" value="1"/>
</dbReference>
<dbReference type="InterPro" id="IPR040079">
    <property type="entry name" value="Glutathione_S-Trfase"/>
</dbReference>
<dbReference type="EMBL" id="CM032190">
    <property type="protein sequence ID" value="KAG7086924.1"/>
    <property type="molecule type" value="Genomic_DNA"/>
</dbReference>
<dbReference type="SUPFAM" id="SSF52833">
    <property type="entry name" value="Thioredoxin-like"/>
    <property type="match status" value="1"/>
</dbReference>
<dbReference type="Gene3D" id="3.40.30.10">
    <property type="entry name" value="Glutaredoxin"/>
    <property type="match status" value="1"/>
</dbReference>
<evidence type="ECO:0000259" key="2">
    <source>
        <dbReference type="PROSITE" id="PS50404"/>
    </source>
</evidence>
<dbReference type="CDD" id="cd03046">
    <property type="entry name" value="GST_N_GTT1_like"/>
    <property type="match status" value="1"/>
</dbReference>
<dbReference type="Proteomes" id="UP001049176">
    <property type="component" value="Chromosome 10"/>
</dbReference>
<dbReference type="PANTHER" id="PTHR44051:SF9">
    <property type="entry name" value="GLUTATHIONE S-TRANSFERASE 1"/>
    <property type="match status" value="1"/>
</dbReference>
<dbReference type="AlphaFoldDB" id="A0A9P7RNI3"/>
<comment type="caution">
    <text evidence="3">The sequence shown here is derived from an EMBL/GenBank/DDBJ whole genome shotgun (WGS) entry which is preliminary data.</text>
</comment>
<dbReference type="GeneID" id="66071916"/>
<dbReference type="InterPro" id="IPR036282">
    <property type="entry name" value="Glutathione-S-Trfase_C_sf"/>
</dbReference>
<keyword evidence="4" id="KW-1185">Reference proteome</keyword>
<dbReference type="PANTHER" id="PTHR44051">
    <property type="entry name" value="GLUTATHIONE S-TRANSFERASE-RELATED"/>
    <property type="match status" value="1"/>
</dbReference>
<gene>
    <name evidence="3" type="ORF">E1B28_002840</name>
</gene>
<evidence type="ECO:0000313" key="4">
    <source>
        <dbReference type="Proteomes" id="UP001049176"/>
    </source>
</evidence>
<dbReference type="RefSeq" id="XP_043003395.1">
    <property type="nucleotide sequence ID" value="XM_043159789.1"/>
</dbReference>
<dbReference type="InterPro" id="IPR004045">
    <property type="entry name" value="Glutathione_S-Trfase_N"/>
</dbReference>
<evidence type="ECO:0000313" key="3">
    <source>
        <dbReference type="EMBL" id="KAG7086924.1"/>
    </source>
</evidence>
<dbReference type="Gene3D" id="1.20.1050.10">
    <property type="match status" value="1"/>
</dbReference>
<evidence type="ECO:0000256" key="1">
    <source>
        <dbReference type="ARBA" id="ARBA00007409"/>
    </source>
</evidence>
<reference evidence="3" key="1">
    <citation type="journal article" date="2021" name="Genome Biol. Evol.">
        <title>The assembled and annotated genome of the fairy-ring fungus Marasmius oreades.</title>
        <authorList>
            <person name="Hiltunen M."/>
            <person name="Ament-Velasquez S.L."/>
            <person name="Johannesson H."/>
        </authorList>
    </citation>
    <scope>NUCLEOTIDE SEQUENCE</scope>
    <source>
        <strain evidence="3">03SP1</strain>
    </source>
</reference>
<accession>A0A9P7RNI3</accession>
<protein>
    <recommendedName>
        <fullName evidence="2">GST N-terminal domain-containing protein</fullName>
    </recommendedName>
</protein>